<feature type="region of interest" description="Disordered" evidence="6">
    <location>
        <begin position="540"/>
        <end position="616"/>
    </location>
</feature>
<evidence type="ECO:0000259" key="8">
    <source>
        <dbReference type="PROSITE" id="PS51382"/>
    </source>
</evidence>
<dbReference type="InterPro" id="IPR003807">
    <property type="entry name" value="DUF202"/>
</dbReference>
<feature type="transmembrane region" description="Helical" evidence="7">
    <location>
        <begin position="712"/>
        <end position="732"/>
    </location>
</feature>
<reference evidence="9" key="2">
    <citation type="submission" date="2014-06" db="EMBL/GenBank/DDBJ databases">
        <title>The complete genome of Blastobotrys (Arxula) adeninivorans LS3 - a yeast of biotechnological interest.</title>
        <authorList>
            <person name="Kunze G."/>
            <person name="Gaillardin C."/>
            <person name="Czernicka M."/>
            <person name="Durrens P."/>
            <person name="Martin T."/>
            <person name="Boer E."/>
            <person name="Gabaldon T."/>
            <person name="Cruz J."/>
            <person name="Talla E."/>
            <person name="Marck C."/>
            <person name="Goffeau A."/>
            <person name="Barbe V."/>
            <person name="Baret P."/>
            <person name="Baronian K."/>
            <person name="Beier S."/>
            <person name="Bleykasten C."/>
            <person name="Bode R."/>
            <person name="Casaregola S."/>
            <person name="Despons L."/>
            <person name="Fairhead C."/>
            <person name="Giersberg M."/>
            <person name="Gierski P."/>
            <person name="Hahnel U."/>
            <person name="Hartmann A."/>
            <person name="Jankowska D."/>
            <person name="Jubin C."/>
            <person name="Jung P."/>
            <person name="Lafontaine I."/>
            <person name="Leh-Louis V."/>
            <person name="Lemaire M."/>
            <person name="Marcet-Houben M."/>
            <person name="Mascher M."/>
            <person name="Morel G."/>
            <person name="Richard G.-F."/>
            <person name="Riechen J."/>
            <person name="Sacerdot C."/>
            <person name="Sarkar A."/>
            <person name="Savel G."/>
            <person name="Schacherer J."/>
            <person name="Sherman D."/>
            <person name="Straub M.-L."/>
            <person name="Stein N."/>
            <person name="Thierry A."/>
            <person name="Trautwein-Schult A."/>
            <person name="Westhof E."/>
            <person name="Worch S."/>
            <person name="Dujon B."/>
            <person name="Souciet J.-L."/>
            <person name="Wincker P."/>
            <person name="Scholz U."/>
            <person name="Neuveglise N."/>
        </authorList>
    </citation>
    <scope>NUCLEOTIDE SEQUENCE</scope>
    <source>
        <strain evidence="9">LS3</strain>
    </source>
</reference>
<dbReference type="EMBL" id="HG937694">
    <property type="protein sequence ID" value="CDP38942.1"/>
    <property type="molecule type" value="Genomic_DNA"/>
</dbReference>
<feature type="compositionally biased region" description="Polar residues" evidence="6">
    <location>
        <begin position="540"/>
        <end position="557"/>
    </location>
</feature>
<feature type="compositionally biased region" description="Acidic residues" evidence="6">
    <location>
        <begin position="558"/>
        <end position="572"/>
    </location>
</feature>
<gene>
    <name evidence="9" type="ORF">GNLVRS02_ARAD1D46134g</name>
</gene>
<keyword evidence="3 7" id="KW-0812">Transmembrane</keyword>
<evidence type="ECO:0000313" key="9">
    <source>
        <dbReference type="EMBL" id="CDP38942.1"/>
    </source>
</evidence>
<dbReference type="InterPro" id="IPR004331">
    <property type="entry name" value="SPX_dom"/>
</dbReference>
<feature type="transmembrane region" description="Helical" evidence="7">
    <location>
        <begin position="675"/>
        <end position="692"/>
    </location>
</feature>
<evidence type="ECO:0000256" key="3">
    <source>
        <dbReference type="ARBA" id="ARBA00022692"/>
    </source>
</evidence>
<keyword evidence="4 7" id="KW-1133">Transmembrane helix</keyword>
<dbReference type="Gene3D" id="3.20.100.30">
    <property type="entry name" value="VTC, catalytic tunnel domain"/>
    <property type="match status" value="1"/>
</dbReference>
<dbReference type="GO" id="GO:0000329">
    <property type="term" value="C:fungal-type vacuole membrane"/>
    <property type="evidence" value="ECO:0007669"/>
    <property type="project" value="TreeGrafter"/>
</dbReference>
<name>A0A060TJD0_BLAAD</name>
<evidence type="ECO:0000256" key="1">
    <source>
        <dbReference type="ARBA" id="ARBA00004128"/>
    </source>
</evidence>
<dbReference type="Pfam" id="PF02656">
    <property type="entry name" value="DUF202"/>
    <property type="match status" value="1"/>
</dbReference>
<dbReference type="InterPro" id="IPR042267">
    <property type="entry name" value="VTC_sf"/>
</dbReference>
<keyword evidence="2" id="KW-0926">Vacuole</keyword>
<evidence type="ECO:0000256" key="2">
    <source>
        <dbReference type="ARBA" id="ARBA00022554"/>
    </source>
</evidence>
<protein>
    <submittedName>
        <fullName evidence="9">ARAD1D46134p</fullName>
    </submittedName>
</protein>
<evidence type="ECO:0000256" key="5">
    <source>
        <dbReference type="ARBA" id="ARBA00023136"/>
    </source>
</evidence>
<reference evidence="9" key="1">
    <citation type="submission" date="2014-02" db="EMBL/GenBank/DDBJ databases">
        <authorList>
            <person name="Genoscope - CEA"/>
        </authorList>
    </citation>
    <scope>NUCLEOTIDE SEQUENCE</scope>
    <source>
        <strain evidence="9">LS3</strain>
    </source>
</reference>
<dbReference type="InterPro" id="IPR018966">
    <property type="entry name" value="VTC_domain"/>
</dbReference>
<feature type="domain" description="SPX" evidence="8">
    <location>
        <begin position="1"/>
        <end position="144"/>
    </location>
</feature>
<dbReference type="GO" id="GO:0033254">
    <property type="term" value="C:vacuolar transporter chaperone complex"/>
    <property type="evidence" value="ECO:0007669"/>
    <property type="project" value="UniProtKB-ARBA"/>
</dbReference>
<dbReference type="PANTHER" id="PTHR46140">
    <property type="entry name" value="VACUOLAR TRANSPORTER CHAPERONE 1-RELATED"/>
    <property type="match status" value="1"/>
</dbReference>
<dbReference type="Pfam" id="PF09359">
    <property type="entry name" value="VTC"/>
    <property type="match status" value="1"/>
</dbReference>
<feature type="transmembrane region" description="Helical" evidence="7">
    <location>
        <begin position="645"/>
        <end position="663"/>
    </location>
</feature>
<feature type="compositionally biased region" description="Acidic residues" evidence="6">
    <location>
        <begin position="600"/>
        <end position="609"/>
    </location>
</feature>
<dbReference type="PROSITE" id="PS51382">
    <property type="entry name" value="SPX"/>
    <property type="match status" value="1"/>
</dbReference>
<dbReference type="GO" id="GO:0006799">
    <property type="term" value="P:polyphosphate biosynthetic process"/>
    <property type="evidence" value="ECO:0007669"/>
    <property type="project" value="UniProtKB-ARBA"/>
</dbReference>
<evidence type="ECO:0000256" key="6">
    <source>
        <dbReference type="SAM" id="MobiDB-lite"/>
    </source>
</evidence>
<evidence type="ECO:0000256" key="7">
    <source>
        <dbReference type="SAM" id="Phobius"/>
    </source>
</evidence>
<accession>A0A060TJD0</accession>
<dbReference type="PANTHER" id="PTHR46140:SF2">
    <property type="entry name" value="VACUOLAR TRANSPORTER CHAPERONE 3 COMPLEX SUBUNIT 3-RELATED"/>
    <property type="match status" value="1"/>
</dbReference>
<comment type="subcellular location">
    <subcellularLocation>
        <location evidence="1">Vacuole membrane</location>
        <topology evidence="1">Multi-pass membrane protein</topology>
    </subcellularLocation>
</comment>
<sequence length="752" mass="86335">MLFGVRLANEAYPAWQDHYIAYEKLKKLLKENIVDANGSEEQSWSEQDEQRFVSALDAELEKVYSFVHKTYDDLSDRISAVEKKTEVSKGSDISVSEVERELEAILDETTLLNQFCRLNYTGFIKIVKKHDRHRPQYQVKPLLQVRLSALPFHNEDYSPLLYRLSSLYSFMNDNFASTSKNSASERMSSFGEAHGFTTFKFWVHPENVMEVKTRILRHLPVLVYDTEGANTQKDDNTEAMTDPTLSCLYLDNSQFELYSSQLARQIPDDATPSLRLKWYGKLNERADVAIERRDESGAVHFKEKNIGAVLRGEQGPVEKQAKRMQERGSSKASIDNYRSRVAEYQDYIHDHKLTPVMRTTYTRTAFQIPGDDRVRAILDSDIVFIKEDPQVRDPENWRRPDLDIPGVKNPLSTIRKAEYNKFPYAVLELRLRISSRQLNSTMSVGSLTKNTRHSAWVEELMTSHLVKEIPNFSKFIHGVAVLFGEDDDRLHSLPFWLSELENDIRQDPREVYKQQKERLARHKQDMERRAGVFNQIQNHAATASPDQTGPQPLTEQNDNSEDYDSSDGEDSSEGGSKRKRRKGRLGYPQWGPTGPKLADAESEEEEEEVVLPPGVKKPGKLLRLSGPVKVETKVWLANERTFNRWLSVTTLLSAMTFALYNSLSKTTSSTIAERVAYVLFALTLFTGGWGYYTYLKRLKYITQRSERHLDAPFGPLVVGITLLVALTLNFYATLTENLRRNRELGIDSYFAS</sequence>
<proteinExistence type="predicted"/>
<keyword evidence="5 7" id="KW-0472">Membrane</keyword>
<dbReference type="PhylomeDB" id="A0A060TJD0"/>
<organism evidence="9">
    <name type="scientific">Blastobotrys adeninivorans</name>
    <name type="common">Yeast</name>
    <name type="synonym">Arxula adeninivorans</name>
    <dbReference type="NCBI Taxonomy" id="409370"/>
    <lineage>
        <taxon>Eukaryota</taxon>
        <taxon>Fungi</taxon>
        <taxon>Dikarya</taxon>
        <taxon>Ascomycota</taxon>
        <taxon>Saccharomycotina</taxon>
        <taxon>Dipodascomycetes</taxon>
        <taxon>Dipodascales</taxon>
        <taxon>Trichomonascaceae</taxon>
        <taxon>Blastobotrys</taxon>
    </lineage>
</organism>
<dbReference type="AlphaFoldDB" id="A0A060TJD0"/>
<dbReference type="CDD" id="cd14480">
    <property type="entry name" value="SPX_VTC2_like"/>
    <property type="match status" value="1"/>
</dbReference>
<evidence type="ECO:0000256" key="4">
    <source>
        <dbReference type="ARBA" id="ARBA00022989"/>
    </source>
</evidence>
<dbReference type="InterPro" id="IPR051572">
    <property type="entry name" value="VTC_Complex_Subunit"/>
</dbReference>